<sequence>MSLLLSDKTIDGNVRILSMDLPEKIISKLDVIGIYKGSIIKIIQEECTKNIIVFEINNIRYGIRVKDAKNIVVKKENYNE</sequence>
<protein>
    <submittedName>
        <fullName evidence="3">Ferrous iron transport protein A</fullName>
    </submittedName>
</protein>
<name>A0A9E2NW75_9BACT</name>
<gene>
    <name evidence="3" type="ORF">H9897_02835</name>
</gene>
<organism evidence="3 4">
    <name type="scientific">Candidatus Ureaplasma intestinipullorum</name>
    <dbReference type="NCBI Taxonomy" id="2838770"/>
    <lineage>
        <taxon>Bacteria</taxon>
        <taxon>Bacillati</taxon>
        <taxon>Mycoplasmatota</taxon>
        <taxon>Mycoplasmoidales</taxon>
        <taxon>Mycoplasmoidaceae</taxon>
        <taxon>Ureaplasma</taxon>
    </lineage>
</organism>
<comment type="caution">
    <text evidence="3">The sequence shown here is derived from an EMBL/GenBank/DDBJ whole genome shotgun (WGS) entry which is preliminary data.</text>
</comment>
<proteinExistence type="predicted"/>
<evidence type="ECO:0000256" key="1">
    <source>
        <dbReference type="ARBA" id="ARBA00023004"/>
    </source>
</evidence>
<dbReference type="GO" id="GO:0046914">
    <property type="term" value="F:transition metal ion binding"/>
    <property type="evidence" value="ECO:0007669"/>
    <property type="project" value="InterPro"/>
</dbReference>
<evidence type="ECO:0000313" key="4">
    <source>
        <dbReference type="Proteomes" id="UP000824247"/>
    </source>
</evidence>
<reference evidence="3" key="2">
    <citation type="submission" date="2021-04" db="EMBL/GenBank/DDBJ databases">
        <authorList>
            <person name="Gilroy R."/>
        </authorList>
    </citation>
    <scope>NUCLEOTIDE SEQUENCE</scope>
    <source>
        <strain evidence="3">A5-1222</strain>
    </source>
</reference>
<dbReference type="InterPro" id="IPR008988">
    <property type="entry name" value="Transcriptional_repressor_C"/>
</dbReference>
<feature type="domain" description="Ferrous iron transporter FeoA-like" evidence="2">
    <location>
        <begin position="5"/>
        <end position="74"/>
    </location>
</feature>
<evidence type="ECO:0000313" key="3">
    <source>
        <dbReference type="EMBL" id="MBU3831066.1"/>
    </source>
</evidence>
<dbReference type="Proteomes" id="UP000824247">
    <property type="component" value="Unassembled WGS sequence"/>
</dbReference>
<reference evidence="3" key="1">
    <citation type="journal article" date="2021" name="PeerJ">
        <title>Extensive microbial diversity within the chicken gut microbiome revealed by metagenomics and culture.</title>
        <authorList>
            <person name="Gilroy R."/>
            <person name="Ravi A."/>
            <person name="Getino M."/>
            <person name="Pursley I."/>
            <person name="Horton D.L."/>
            <person name="Alikhan N.F."/>
            <person name="Baker D."/>
            <person name="Gharbi K."/>
            <person name="Hall N."/>
            <person name="Watson M."/>
            <person name="Adriaenssens E.M."/>
            <person name="Foster-Nyarko E."/>
            <person name="Jarju S."/>
            <person name="Secka A."/>
            <person name="Antonio M."/>
            <person name="Oren A."/>
            <person name="Chaudhuri R.R."/>
            <person name="La Ragione R."/>
            <person name="Hildebrand F."/>
            <person name="Pallen M.J."/>
        </authorList>
    </citation>
    <scope>NUCLEOTIDE SEQUENCE</scope>
    <source>
        <strain evidence="3">A5-1222</strain>
    </source>
</reference>
<dbReference type="InterPro" id="IPR007167">
    <property type="entry name" value="Fe-transptr_FeoA-like"/>
</dbReference>
<dbReference type="InterPro" id="IPR038157">
    <property type="entry name" value="FeoA_core_dom"/>
</dbReference>
<dbReference type="EMBL" id="JAHLFM010000043">
    <property type="protein sequence ID" value="MBU3831066.1"/>
    <property type="molecule type" value="Genomic_DNA"/>
</dbReference>
<dbReference type="AlphaFoldDB" id="A0A9E2NW75"/>
<dbReference type="SUPFAM" id="SSF50037">
    <property type="entry name" value="C-terminal domain of transcriptional repressors"/>
    <property type="match status" value="1"/>
</dbReference>
<keyword evidence="1" id="KW-0408">Iron</keyword>
<dbReference type="Pfam" id="PF04023">
    <property type="entry name" value="FeoA"/>
    <property type="match status" value="1"/>
</dbReference>
<evidence type="ECO:0000259" key="2">
    <source>
        <dbReference type="Pfam" id="PF04023"/>
    </source>
</evidence>
<accession>A0A9E2NW75</accession>
<dbReference type="Gene3D" id="2.30.30.90">
    <property type="match status" value="1"/>
</dbReference>